<organism evidence="1 2">
    <name type="scientific">Stentor coeruleus</name>
    <dbReference type="NCBI Taxonomy" id="5963"/>
    <lineage>
        <taxon>Eukaryota</taxon>
        <taxon>Sar</taxon>
        <taxon>Alveolata</taxon>
        <taxon>Ciliophora</taxon>
        <taxon>Postciliodesmatophora</taxon>
        <taxon>Heterotrichea</taxon>
        <taxon>Heterotrichida</taxon>
        <taxon>Stentoridae</taxon>
        <taxon>Stentor</taxon>
    </lineage>
</organism>
<name>A0A1R2BFR8_9CILI</name>
<evidence type="ECO:0000313" key="2">
    <source>
        <dbReference type="Proteomes" id="UP000187209"/>
    </source>
</evidence>
<keyword evidence="2" id="KW-1185">Reference proteome</keyword>
<dbReference type="Proteomes" id="UP000187209">
    <property type="component" value="Unassembled WGS sequence"/>
</dbReference>
<protein>
    <submittedName>
        <fullName evidence="1">Uncharacterized protein</fullName>
    </submittedName>
</protein>
<dbReference type="AlphaFoldDB" id="A0A1R2BFR8"/>
<sequence>MEVPSTKSSEATASTLISEQVPDFLKIVQKSRKAYSSFEMFKKNTHFETTNLLRDIPSHLQGKRITGLTYKLEESMNFASSLPIEYLESKLFDLSRSYFLSLNSSNLITKNFIEMHPLLKLIEEDSAFFDNARQLMTQNLSINKSAIKEYNFIKLFIKFINDLILVWGVSNLYNYRFRFSHRLELIYFINLDDIFSDLVTCEMIWLSYAVKVPPLSYIVSGKVIKKGEILLKTFEQIVDLFMKSNENYVQSYESIESWLSYKNPILNRNFNFAMPSKVVKPRYQRLQDSFCDVFCRKKQSNLKFHIKSFENAYRNFEEAILSALVEMSNSCFK</sequence>
<dbReference type="EMBL" id="MPUH01000680">
    <property type="protein sequence ID" value="OMJ75617.1"/>
    <property type="molecule type" value="Genomic_DNA"/>
</dbReference>
<comment type="caution">
    <text evidence="1">The sequence shown here is derived from an EMBL/GenBank/DDBJ whole genome shotgun (WGS) entry which is preliminary data.</text>
</comment>
<proteinExistence type="predicted"/>
<reference evidence="1 2" key="1">
    <citation type="submission" date="2016-11" db="EMBL/GenBank/DDBJ databases">
        <title>The macronuclear genome of Stentor coeruleus: a giant cell with tiny introns.</title>
        <authorList>
            <person name="Slabodnick M."/>
            <person name="Ruby J.G."/>
            <person name="Reiff S.B."/>
            <person name="Swart E.C."/>
            <person name="Gosai S."/>
            <person name="Prabakaran S."/>
            <person name="Witkowska E."/>
            <person name="Larue G.E."/>
            <person name="Fisher S."/>
            <person name="Freeman R.M."/>
            <person name="Gunawardena J."/>
            <person name="Chu W."/>
            <person name="Stover N.A."/>
            <person name="Gregory B.D."/>
            <person name="Nowacki M."/>
            <person name="Derisi J."/>
            <person name="Roy S.W."/>
            <person name="Marshall W.F."/>
            <person name="Sood P."/>
        </authorList>
    </citation>
    <scope>NUCLEOTIDE SEQUENCE [LARGE SCALE GENOMIC DNA]</scope>
    <source>
        <strain evidence="1">WM001</strain>
    </source>
</reference>
<accession>A0A1R2BFR8</accession>
<evidence type="ECO:0000313" key="1">
    <source>
        <dbReference type="EMBL" id="OMJ75617.1"/>
    </source>
</evidence>
<gene>
    <name evidence="1" type="ORF">SteCoe_25207</name>
</gene>